<keyword evidence="3" id="KW-0645">Protease</keyword>
<evidence type="ECO:0000256" key="1">
    <source>
        <dbReference type="ARBA" id="ARBA00001947"/>
    </source>
</evidence>
<dbReference type="PANTHER" id="PTHR11733">
    <property type="entry name" value="ZINC METALLOPROTEASE FAMILY M13 NEPRILYSIN-RELATED"/>
    <property type="match status" value="1"/>
</dbReference>
<dbReference type="InterPro" id="IPR042089">
    <property type="entry name" value="Peptidase_M13_dom_2"/>
</dbReference>
<dbReference type="SUPFAM" id="SSF55486">
    <property type="entry name" value="Metalloproteases ('zincins'), catalytic domain"/>
    <property type="match status" value="1"/>
</dbReference>
<reference evidence="11" key="2">
    <citation type="submission" date="2016-04" db="UniProtKB">
        <authorList>
            <consortium name="WormBaseParasite"/>
        </authorList>
    </citation>
    <scope>IDENTIFICATION</scope>
</reference>
<keyword evidence="5" id="KW-0378">Hydrolase</keyword>
<dbReference type="GO" id="GO:0016485">
    <property type="term" value="P:protein processing"/>
    <property type="evidence" value="ECO:0007669"/>
    <property type="project" value="TreeGrafter"/>
</dbReference>
<dbReference type="InterPro" id="IPR024079">
    <property type="entry name" value="MetalloPept_cat_dom_sf"/>
</dbReference>
<keyword evidence="6" id="KW-0862">Zinc</keyword>
<reference evidence="10" key="1">
    <citation type="submission" date="2012-09" db="EMBL/GenBank/DDBJ databases">
        <authorList>
            <person name="Martin A.A."/>
        </authorList>
    </citation>
    <scope>NUCLEOTIDE SEQUENCE</scope>
</reference>
<dbReference type="Pfam" id="PF05649">
    <property type="entry name" value="Peptidase_M13_N"/>
    <property type="match status" value="1"/>
</dbReference>
<feature type="domain" description="Peptidase M13 C-terminal" evidence="8">
    <location>
        <begin position="398"/>
        <end position="429"/>
    </location>
</feature>
<evidence type="ECO:0000259" key="8">
    <source>
        <dbReference type="Pfam" id="PF01431"/>
    </source>
</evidence>
<keyword evidence="4" id="KW-0479">Metal-binding</keyword>
<dbReference type="GO" id="GO:0004222">
    <property type="term" value="F:metalloendopeptidase activity"/>
    <property type="evidence" value="ECO:0007669"/>
    <property type="project" value="InterPro"/>
</dbReference>
<evidence type="ECO:0000313" key="10">
    <source>
        <dbReference type="Proteomes" id="UP000035642"/>
    </source>
</evidence>
<dbReference type="InterPro" id="IPR000718">
    <property type="entry name" value="Peptidase_M13"/>
</dbReference>
<name>A0A0K0DLZ4_ANGCA</name>
<comment type="cofactor">
    <cofactor evidence="1">
        <name>Zn(2+)</name>
        <dbReference type="ChEBI" id="CHEBI:29105"/>
    </cofactor>
</comment>
<dbReference type="Proteomes" id="UP000035642">
    <property type="component" value="Unassembled WGS sequence"/>
</dbReference>
<dbReference type="STRING" id="6313.A0A0K0DLZ4"/>
<accession>A0A0K0DLZ4</accession>
<dbReference type="PROSITE" id="PS51885">
    <property type="entry name" value="NEPRILYSIN"/>
    <property type="match status" value="1"/>
</dbReference>
<dbReference type="InterPro" id="IPR008753">
    <property type="entry name" value="Peptidase_M13_N"/>
</dbReference>
<evidence type="ECO:0000256" key="7">
    <source>
        <dbReference type="ARBA" id="ARBA00023049"/>
    </source>
</evidence>
<keyword evidence="7" id="KW-0482">Metalloprotease</keyword>
<dbReference type="Gene3D" id="3.40.390.10">
    <property type="entry name" value="Collagenase (Catalytic Domain)"/>
    <property type="match status" value="1"/>
</dbReference>
<organism evidence="10 11">
    <name type="scientific">Angiostrongylus cantonensis</name>
    <name type="common">Rat lungworm</name>
    <dbReference type="NCBI Taxonomy" id="6313"/>
    <lineage>
        <taxon>Eukaryota</taxon>
        <taxon>Metazoa</taxon>
        <taxon>Ecdysozoa</taxon>
        <taxon>Nematoda</taxon>
        <taxon>Chromadorea</taxon>
        <taxon>Rhabditida</taxon>
        <taxon>Rhabditina</taxon>
        <taxon>Rhabditomorpha</taxon>
        <taxon>Strongyloidea</taxon>
        <taxon>Metastrongylidae</taxon>
        <taxon>Angiostrongylus</taxon>
    </lineage>
</organism>
<evidence type="ECO:0000256" key="2">
    <source>
        <dbReference type="ARBA" id="ARBA00007357"/>
    </source>
</evidence>
<evidence type="ECO:0000256" key="3">
    <source>
        <dbReference type="ARBA" id="ARBA00022670"/>
    </source>
</evidence>
<evidence type="ECO:0000313" key="11">
    <source>
        <dbReference type="WBParaSite" id="ACAC_0001266501-mRNA-1"/>
    </source>
</evidence>
<comment type="similarity">
    <text evidence="2">Belongs to the peptidase M13 family.</text>
</comment>
<evidence type="ECO:0000256" key="6">
    <source>
        <dbReference type="ARBA" id="ARBA00022833"/>
    </source>
</evidence>
<dbReference type="AlphaFoldDB" id="A0A0K0DLZ4"/>
<feature type="domain" description="Peptidase M13 N-terminal" evidence="9">
    <location>
        <begin position="43"/>
        <end position="314"/>
    </location>
</feature>
<keyword evidence="10" id="KW-1185">Reference proteome</keyword>
<dbReference type="GO" id="GO:0005886">
    <property type="term" value="C:plasma membrane"/>
    <property type="evidence" value="ECO:0007669"/>
    <property type="project" value="TreeGrafter"/>
</dbReference>
<evidence type="ECO:0000259" key="9">
    <source>
        <dbReference type="Pfam" id="PF05649"/>
    </source>
</evidence>
<dbReference type="Gene3D" id="1.10.1380.10">
    <property type="entry name" value="Neutral endopeptidase , domain2"/>
    <property type="match status" value="1"/>
</dbReference>
<protein>
    <submittedName>
        <fullName evidence="11">Peptidase_M13_N domain-containing protein</fullName>
    </submittedName>
</protein>
<dbReference type="Pfam" id="PF01431">
    <property type="entry name" value="Peptidase_M13"/>
    <property type="match status" value="1"/>
</dbReference>
<dbReference type="GO" id="GO:0046872">
    <property type="term" value="F:metal ion binding"/>
    <property type="evidence" value="ECO:0007669"/>
    <property type="project" value="UniProtKB-KW"/>
</dbReference>
<dbReference type="WBParaSite" id="ACAC_0001266501-mRNA-1">
    <property type="protein sequence ID" value="ACAC_0001266501-mRNA-1"/>
    <property type="gene ID" value="ACAC_0001266501"/>
</dbReference>
<dbReference type="InterPro" id="IPR018497">
    <property type="entry name" value="Peptidase_M13_C"/>
</dbReference>
<evidence type="ECO:0000256" key="4">
    <source>
        <dbReference type="ARBA" id="ARBA00022723"/>
    </source>
</evidence>
<proteinExistence type="inferred from homology"/>
<sequence length="431" mass="50033">LVHFCVAKPDFVRPCDDEPEHSDPPGYNVASDMLTKSINHSFSQGFVQLVPHRDYYLNIEEYGRMTELYKQYLIQMVELLYKDAGGSSSSQRQIEYEIEEIMDFESKLAKIMVDDEDQMSHTEMYNLRRLSEMQALMPLVGISFITCVQFMKTLHFEKGIAKVNWTNFFYSITPPTVHGYIAADPEIMIEEIDYMKRLTKLLNSTDSVIIANYVYVSYTLRWRSELGIKYHRAAHPPSRTKCFTNWMERMREACHNAMPKRFWCTETRNATLEMVNYVKEAFQDMLVENDWLDSSTKASALDKARNIRRVIGYPDFILDDKKLDDFYSGLDITESDSYTEMMEKWIHWRISHEFKRLVTPADAVEVLGTNLNVNSTLPQRGMIAEHGGVKVAFKNRIQRVNQVLANQPEFAAAFNCPVGTPMNPTSRCAIW</sequence>
<evidence type="ECO:0000256" key="5">
    <source>
        <dbReference type="ARBA" id="ARBA00022801"/>
    </source>
</evidence>
<dbReference type="PANTHER" id="PTHR11733:SF237">
    <property type="entry name" value="NEPRILYSIN-LIKE 4"/>
    <property type="match status" value="1"/>
</dbReference>